<evidence type="ECO:0000313" key="1">
    <source>
        <dbReference type="EMBL" id="MBB6673583.1"/>
    </source>
</evidence>
<comment type="caution">
    <text evidence="1">The sequence shown here is derived from an EMBL/GenBank/DDBJ whole genome shotgun (WGS) entry which is preliminary data.</text>
</comment>
<protein>
    <submittedName>
        <fullName evidence="1">Uncharacterized protein</fullName>
    </submittedName>
</protein>
<organism evidence="1 2">
    <name type="scientific">Cohnella nanjingensis</name>
    <dbReference type="NCBI Taxonomy" id="1387779"/>
    <lineage>
        <taxon>Bacteria</taxon>
        <taxon>Bacillati</taxon>
        <taxon>Bacillota</taxon>
        <taxon>Bacilli</taxon>
        <taxon>Bacillales</taxon>
        <taxon>Paenibacillaceae</taxon>
        <taxon>Cohnella</taxon>
    </lineage>
</organism>
<dbReference type="AlphaFoldDB" id="A0A7X0VHL0"/>
<dbReference type="EMBL" id="JACJVP010000040">
    <property type="protein sequence ID" value="MBB6673583.1"/>
    <property type="molecule type" value="Genomic_DNA"/>
</dbReference>
<evidence type="ECO:0000313" key="2">
    <source>
        <dbReference type="Proteomes" id="UP000547209"/>
    </source>
</evidence>
<dbReference type="RefSeq" id="WP_185671445.1">
    <property type="nucleotide sequence ID" value="NZ_JACJVP010000040.1"/>
</dbReference>
<accession>A0A7X0VHL0</accession>
<proteinExistence type="predicted"/>
<dbReference type="Proteomes" id="UP000547209">
    <property type="component" value="Unassembled WGS sequence"/>
</dbReference>
<keyword evidence="2" id="KW-1185">Reference proteome</keyword>
<reference evidence="1 2" key="1">
    <citation type="submission" date="2020-08" db="EMBL/GenBank/DDBJ databases">
        <title>Cohnella phylogeny.</title>
        <authorList>
            <person name="Dunlap C."/>
        </authorList>
    </citation>
    <scope>NUCLEOTIDE SEQUENCE [LARGE SCALE GENOMIC DNA]</scope>
    <source>
        <strain evidence="1 2">DSM 28246</strain>
    </source>
</reference>
<sequence>MKTVEELNEIFKEIEQSVQDKAKKAGAPIFYIENGKRIRQEPTGERFVLVIDSDGTPAQYKL</sequence>
<gene>
    <name evidence="1" type="ORF">H7C19_23160</name>
</gene>
<name>A0A7X0VHL0_9BACL</name>